<gene>
    <name evidence="3" type="ORF">ANIA_04083</name>
</gene>
<keyword evidence="1" id="KW-1133">Transmembrane helix</keyword>
<accession>C8V5C7</accession>
<dbReference type="AlphaFoldDB" id="Q5B5U7"/>
<evidence type="ECO:0000313" key="3">
    <source>
        <dbReference type="EMBL" id="CBF74743.1"/>
    </source>
</evidence>
<keyword evidence="1" id="KW-0812">Transmembrane</keyword>
<evidence type="ECO:0000313" key="4">
    <source>
        <dbReference type="Proteomes" id="UP000000560"/>
    </source>
</evidence>
<dbReference type="InParanoid" id="Q5B5U7"/>
<dbReference type="RefSeq" id="XP_661687.1">
    <property type="nucleotide sequence ID" value="XM_656595.1"/>
</dbReference>
<accession>Q5B5U7</accession>
<organism evidence="3 4">
    <name type="scientific">Emericella nidulans (strain FGSC A4 / ATCC 38163 / CBS 112.46 / NRRL 194 / M139)</name>
    <name type="common">Aspergillus nidulans</name>
    <dbReference type="NCBI Taxonomy" id="227321"/>
    <lineage>
        <taxon>Eukaryota</taxon>
        <taxon>Fungi</taxon>
        <taxon>Dikarya</taxon>
        <taxon>Ascomycota</taxon>
        <taxon>Pezizomycotina</taxon>
        <taxon>Eurotiomycetes</taxon>
        <taxon>Eurotiomycetidae</taxon>
        <taxon>Eurotiales</taxon>
        <taxon>Aspergillaceae</taxon>
        <taxon>Aspergillus</taxon>
        <taxon>Aspergillus subgen. Nidulantes</taxon>
    </lineage>
</organism>
<keyword evidence="1" id="KW-0472">Membrane</keyword>
<dbReference type="GeneID" id="2873499"/>
<dbReference type="InterPro" id="IPR000073">
    <property type="entry name" value="AB_hydrolase_1"/>
</dbReference>
<evidence type="ECO:0000256" key="1">
    <source>
        <dbReference type="SAM" id="Phobius"/>
    </source>
</evidence>
<dbReference type="Proteomes" id="UP000000560">
    <property type="component" value="Chromosome II"/>
</dbReference>
<dbReference type="Gene3D" id="3.40.50.1820">
    <property type="entry name" value="alpha/beta hydrolase"/>
    <property type="match status" value="1"/>
</dbReference>
<dbReference type="OrthoDB" id="6431331at2759"/>
<dbReference type="EMBL" id="BN001302">
    <property type="protein sequence ID" value="CBF74743.1"/>
    <property type="molecule type" value="Genomic_DNA"/>
</dbReference>
<protein>
    <submittedName>
        <fullName evidence="3">Alpha/beta hydrolase, putative (AFU_orthologue AFUA_1G05590)</fullName>
    </submittedName>
</protein>
<dbReference type="HOGENOM" id="CLU_046024_0_0_1"/>
<name>Q5B5U7_EMENI</name>
<keyword evidence="4" id="KW-1185">Reference proteome</keyword>
<dbReference type="STRING" id="227321.Q5B5U7"/>
<dbReference type="OMA" id="HWTPVER"/>
<dbReference type="ESTHER" id="emeni-q5b5u7">
    <property type="family name" value="6_AlphaBeta_hydrolase"/>
</dbReference>
<dbReference type="InterPro" id="IPR029058">
    <property type="entry name" value="AB_hydrolase_fold"/>
</dbReference>
<dbReference type="GO" id="GO:0016787">
    <property type="term" value="F:hydrolase activity"/>
    <property type="evidence" value="ECO:0000318"/>
    <property type="project" value="GO_Central"/>
</dbReference>
<dbReference type="Pfam" id="PF12697">
    <property type="entry name" value="Abhydrolase_6"/>
    <property type="match status" value="1"/>
</dbReference>
<dbReference type="KEGG" id="ani:ANIA_04083"/>
<evidence type="ECO:0000259" key="2">
    <source>
        <dbReference type="Pfam" id="PF12697"/>
    </source>
</evidence>
<proteinExistence type="predicted"/>
<dbReference type="PANTHER" id="PTHR43329">
    <property type="entry name" value="EPOXIDE HYDROLASE"/>
    <property type="match status" value="1"/>
</dbReference>
<reference evidence="4" key="2">
    <citation type="journal article" date="2009" name="Fungal Genet. Biol.">
        <title>The 2008 update of the Aspergillus nidulans genome annotation: a community effort.</title>
        <authorList>
            <person name="Wortman J.R."/>
            <person name="Gilsenan J.M."/>
            <person name="Joardar V."/>
            <person name="Deegan J."/>
            <person name="Clutterbuck J."/>
            <person name="Andersen M.R."/>
            <person name="Archer D."/>
            <person name="Bencina M."/>
            <person name="Braus G."/>
            <person name="Coutinho P."/>
            <person name="von Dohren H."/>
            <person name="Doonan J."/>
            <person name="Driessen A.J."/>
            <person name="Durek P."/>
            <person name="Espeso E."/>
            <person name="Fekete E."/>
            <person name="Flipphi M."/>
            <person name="Estrada C.G."/>
            <person name="Geysens S."/>
            <person name="Goldman G."/>
            <person name="de Groot P.W."/>
            <person name="Hansen K."/>
            <person name="Harris S.D."/>
            <person name="Heinekamp T."/>
            <person name="Helmstaedt K."/>
            <person name="Henrissat B."/>
            <person name="Hofmann G."/>
            <person name="Homan T."/>
            <person name="Horio T."/>
            <person name="Horiuchi H."/>
            <person name="James S."/>
            <person name="Jones M."/>
            <person name="Karaffa L."/>
            <person name="Karanyi Z."/>
            <person name="Kato M."/>
            <person name="Keller N."/>
            <person name="Kelly D.E."/>
            <person name="Kiel J.A."/>
            <person name="Kim J.M."/>
            <person name="van der Klei I.J."/>
            <person name="Klis F.M."/>
            <person name="Kovalchuk A."/>
            <person name="Krasevec N."/>
            <person name="Kubicek C.P."/>
            <person name="Liu B."/>
            <person name="Maccabe A."/>
            <person name="Meyer V."/>
            <person name="Mirabito P."/>
            <person name="Miskei M."/>
            <person name="Mos M."/>
            <person name="Mullins J."/>
            <person name="Nelson D.R."/>
            <person name="Nielsen J."/>
            <person name="Oakley B.R."/>
            <person name="Osmani S.A."/>
            <person name="Pakula T."/>
            <person name="Paszewski A."/>
            <person name="Paulsen I."/>
            <person name="Pilsyk S."/>
            <person name="Pocsi I."/>
            <person name="Punt P.J."/>
            <person name="Ram A.F."/>
            <person name="Ren Q."/>
            <person name="Robellet X."/>
            <person name="Robson G."/>
            <person name="Seiboth B."/>
            <person name="van Solingen P."/>
            <person name="Specht T."/>
            <person name="Sun J."/>
            <person name="Taheri-Talesh N."/>
            <person name="Takeshita N."/>
            <person name="Ussery D."/>
            <person name="vanKuyk P.A."/>
            <person name="Visser H."/>
            <person name="van de Vondervoort P.J."/>
            <person name="de Vries R.P."/>
            <person name="Walton J."/>
            <person name="Xiang X."/>
            <person name="Xiong Y."/>
            <person name="Zeng A.P."/>
            <person name="Brandt B.W."/>
            <person name="Cornell M.J."/>
            <person name="van den Hondel C.A."/>
            <person name="Visser J."/>
            <person name="Oliver S.G."/>
            <person name="Turner G."/>
        </authorList>
    </citation>
    <scope>GENOME REANNOTATION</scope>
    <source>
        <strain evidence="4">FGSC A4 / ATCC 38163 / CBS 112.46 / NRRL 194 / M139</strain>
    </source>
</reference>
<feature type="domain" description="AB hydrolase-1" evidence="2">
    <location>
        <begin position="74"/>
        <end position="192"/>
    </location>
</feature>
<reference evidence="4" key="1">
    <citation type="journal article" date="2005" name="Nature">
        <title>Sequencing of Aspergillus nidulans and comparative analysis with A. fumigatus and A. oryzae.</title>
        <authorList>
            <person name="Galagan J.E."/>
            <person name="Calvo S.E."/>
            <person name="Cuomo C."/>
            <person name="Ma L.J."/>
            <person name="Wortman J.R."/>
            <person name="Batzoglou S."/>
            <person name="Lee S.I."/>
            <person name="Basturkmen M."/>
            <person name="Spevak C.C."/>
            <person name="Clutterbuck J."/>
            <person name="Kapitonov V."/>
            <person name="Jurka J."/>
            <person name="Scazzocchio C."/>
            <person name="Farman M."/>
            <person name="Butler J."/>
            <person name="Purcell S."/>
            <person name="Harris S."/>
            <person name="Braus G.H."/>
            <person name="Draht O."/>
            <person name="Busch S."/>
            <person name="D'Enfert C."/>
            <person name="Bouchier C."/>
            <person name="Goldman G.H."/>
            <person name="Bell-Pedersen D."/>
            <person name="Griffiths-Jones S."/>
            <person name="Doonan J.H."/>
            <person name="Yu J."/>
            <person name="Vienken K."/>
            <person name="Pain A."/>
            <person name="Freitag M."/>
            <person name="Selker E.U."/>
            <person name="Archer D.B."/>
            <person name="Penalva M.A."/>
            <person name="Oakley B.R."/>
            <person name="Momany M."/>
            <person name="Tanaka T."/>
            <person name="Kumagai T."/>
            <person name="Asai K."/>
            <person name="Machida M."/>
            <person name="Nierman W.C."/>
            <person name="Denning D.W."/>
            <person name="Caddick M."/>
            <person name="Hynes M."/>
            <person name="Paoletti M."/>
            <person name="Fischer R."/>
            <person name="Miller B."/>
            <person name="Dyer P."/>
            <person name="Sachs M.S."/>
            <person name="Osmani S.A."/>
            <person name="Birren B.W."/>
        </authorList>
    </citation>
    <scope>NUCLEOTIDE SEQUENCE [LARGE SCALE GENOMIC DNA]</scope>
    <source>
        <strain evidence="4">FGSC A4 / ATCC 38163 / CBS 112.46 / NRRL 194 / M139</strain>
    </source>
</reference>
<sequence>MASPLLALLRSVFVLGYGLFTMGVYFVVALYHGYQFRRTTEKEKMELQLAHHLQAIRLTFVRQAHNRLWDLSRKCWGVWRHILSEESLQSSATLVAVDLPGYGGSESLDRYSATAVLENLTEFIIAMRKKYGIDGPIATRQQRTIIIGHDWGCVLAMRLAADAPQLADRFILTNGPLIPLAVSNISIRLSSLVYMLRCFLRSPVRERSLLFNAAKSLKPILFQLWRSGYIFAFQLPPLLIAYIGNGANQATLKHIHKMSYGNRNYTPTDAAECMASTLGPSIHERMTQTADGQAYAESAVTRPAISKFVEMCSYYRDGTATAPWKKSTETVTSLCGIAEENGARCIDSDARILDDGPPGALKASTTVVWGQKDHALTRELCLDGISDYLPQRSQVVELPVSAHWTPMELEGRVALVKVAEWAVNGEREDIGAVVETCYPEATVTVQK</sequence>
<feature type="transmembrane region" description="Helical" evidence="1">
    <location>
        <begin position="12"/>
        <end position="34"/>
    </location>
</feature>
<dbReference type="SUPFAM" id="SSF53474">
    <property type="entry name" value="alpha/beta-Hydrolases"/>
    <property type="match status" value="1"/>
</dbReference>
<keyword evidence="3" id="KW-0378">Hydrolase</keyword>
<dbReference type="eggNOG" id="KOG4178">
    <property type="taxonomic scope" value="Eukaryota"/>
</dbReference>